<organism evidence="1 2">
    <name type="scientific">Pyrrhoderma noxium</name>
    <dbReference type="NCBI Taxonomy" id="2282107"/>
    <lineage>
        <taxon>Eukaryota</taxon>
        <taxon>Fungi</taxon>
        <taxon>Dikarya</taxon>
        <taxon>Basidiomycota</taxon>
        <taxon>Agaricomycotina</taxon>
        <taxon>Agaricomycetes</taxon>
        <taxon>Hymenochaetales</taxon>
        <taxon>Hymenochaetaceae</taxon>
        <taxon>Pyrrhoderma</taxon>
    </lineage>
</organism>
<reference evidence="1 2" key="1">
    <citation type="journal article" date="2017" name="Mol. Ecol.">
        <title>Comparative and population genomic landscape of Phellinus noxius: A hypervariable fungus causing root rot in trees.</title>
        <authorList>
            <person name="Chung C.L."/>
            <person name="Lee T.J."/>
            <person name="Akiba M."/>
            <person name="Lee H.H."/>
            <person name="Kuo T.H."/>
            <person name="Liu D."/>
            <person name="Ke H.M."/>
            <person name="Yokoi T."/>
            <person name="Roa M.B."/>
            <person name="Lu M.J."/>
            <person name="Chang Y.Y."/>
            <person name="Ann P.J."/>
            <person name="Tsai J.N."/>
            <person name="Chen C.Y."/>
            <person name="Tzean S.S."/>
            <person name="Ota Y."/>
            <person name="Hattori T."/>
            <person name="Sahashi N."/>
            <person name="Liou R.F."/>
            <person name="Kikuchi T."/>
            <person name="Tsai I.J."/>
        </authorList>
    </citation>
    <scope>NUCLEOTIDE SEQUENCE [LARGE SCALE GENOMIC DNA]</scope>
    <source>
        <strain evidence="1 2">FFPRI411160</strain>
    </source>
</reference>
<dbReference type="AlphaFoldDB" id="A0A286U8Q0"/>
<sequence>MTTTTTTTVTTRRTTTITDTDITTATTTVTTTAINTVSIRGVLTIKNSCSNDPSAKFLEGKIDHTTVYEAISDGKEVVMKFKFGIKHRDSLKREAKLYRGKLRNFQGSVIPLFYGYYSGRLNRKLPDKREREIACIVLENCGKRVPEFDCLSYEQRLDIFDLIVKLHRHGYHQYDFNAWNVCFKDGKFRLVDLGMVEPHAANRTSNDRSCAWKGDRQQLNIGGDFPLDSVPCRYLIITGSKMHFWLSLPLEHQYLRGAMVTRDLDQLPSRIIVDKLLPSGYHLDYDRMGMVVAWLKDVKKELDMCSDEKAVEDLIRRRADEFPKGWLSRVLY</sequence>
<dbReference type="STRING" id="2282107.A0A286U8Q0"/>
<name>A0A286U8Q0_9AGAM</name>
<evidence type="ECO:0000313" key="1">
    <source>
        <dbReference type="EMBL" id="PAV15958.1"/>
    </source>
</evidence>
<dbReference type="SUPFAM" id="SSF56112">
    <property type="entry name" value="Protein kinase-like (PK-like)"/>
    <property type="match status" value="1"/>
</dbReference>
<dbReference type="OrthoDB" id="2523749at2759"/>
<dbReference type="InParanoid" id="A0A286U8Q0"/>
<comment type="caution">
    <text evidence="1">The sequence shown here is derived from an EMBL/GenBank/DDBJ whole genome shotgun (WGS) entry which is preliminary data.</text>
</comment>
<gene>
    <name evidence="1" type="ORF">PNOK_0881600</name>
</gene>
<proteinExistence type="predicted"/>
<dbReference type="EMBL" id="NBII01000009">
    <property type="protein sequence ID" value="PAV15958.1"/>
    <property type="molecule type" value="Genomic_DNA"/>
</dbReference>
<accession>A0A286U8Q0</accession>
<dbReference type="InterPro" id="IPR011009">
    <property type="entry name" value="Kinase-like_dom_sf"/>
</dbReference>
<protein>
    <submittedName>
        <fullName evidence="1">Proteophosphoglycan ppg4</fullName>
    </submittedName>
</protein>
<keyword evidence="2" id="KW-1185">Reference proteome</keyword>
<dbReference type="Proteomes" id="UP000217199">
    <property type="component" value="Unassembled WGS sequence"/>
</dbReference>
<evidence type="ECO:0000313" key="2">
    <source>
        <dbReference type="Proteomes" id="UP000217199"/>
    </source>
</evidence>